<reference evidence="6" key="1">
    <citation type="submission" date="2025-08" db="UniProtKB">
        <authorList>
            <consortium name="RefSeq"/>
        </authorList>
    </citation>
    <scope>IDENTIFICATION</scope>
</reference>
<dbReference type="Pfam" id="PF00621">
    <property type="entry name" value="RhoGEF"/>
    <property type="match status" value="1"/>
</dbReference>
<dbReference type="PANTHER" id="PTHR22826:SF106">
    <property type="entry name" value="TRIO, ISOFORM A"/>
    <property type="match status" value="1"/>
</dbReference>
<dbReference type="PROSITE" id="PS50003">
    <property type="entry name" value="PH_DOMAIN"/>
    <property type="match status" value="1"/>
</dbReference>
<dbReference type="InterPro" id="IPR035899">
    <property type="entry name" value="DBL_dom_sf"/>
</dbReference>
<dbReference type="PANTHER" id="PTHR22826">
    <property type="entry name" value="RHO GUANINE EXCHANGE FACTOR-RELATED"/>
    <property type="match status" value="1"/>
</dbReference>
<evidence type="ECO:0000256" key="1">
    <source>
        <dbReference type="ARBA" id="ARBA00022658"/>
    </source>
</evidence>
<dbReference type="GO" id="GO:0007411">
    <property type="term" value="P:axon guidance"/>
    <property type="evidence" value="ECO:0007669"/>
    <property type="project" value="TreeGrafter"/>
</dbReference>
<dbReference type="InterPro" id="IPR011993">
    <property type="entry name" value="PH-like_dom_sf"/>
</dbReference>
<evidence type="ECO:0000259" key="4">
    <source>
        <dbReference type="PROSITE" id="PS50010"/>
    </source>
</evidence>
<feature type="domain" description="PH" evidence="3">
    <location>
        <begin position="293"/>
        <end position="407"/>
    </location>
</feature>
<dbReference type="PROSITE" id="PS50010">
    <property type="entry name" value="DH_2"/>
    <property type="match status" value="1"/>
</dbReference>
<dbReference type="SUPFAM" id="SSF48065">
    <property type="entry name" value="DBL homology domain (DH-domain)"/>
    <property type="match status" value="1"/>
</dbReference>
<dbReference type="CDD" id="cd00160">
    <property type="entry name" value="RhoGEF"/>
    <property type="match status" value="1"/>
</dbReference>
<sequence>MPVSREVPSSEMDSEVEARFRHRLDAHGMVDGCTKNGHIIERSENATDKRICDESHRGKISTPSSGSDFDDEENAARIKEIARTMNLERRRCALEELVETEKSYIDDLEKVVGGYMKVIDEPIDSDDAIQVPDDLMRGKIRFVFGNIKEIYDFHRNSFLAKLERCREEPEQLGRVFKSCERQMNMYVRYHQNKPYSEYIVSEYDDNFFARIQQQLGHTLTLSDLLIKPVQRPMMYKLLLSSILKMSKKAEITSGIEDLEDAVKMMHLLPQMSNDMLEIGRIQGFEGRLGKQEKLLRKGQLLVLDMSPGSPCAVSSRIRFKQRRVFLFEQIIIFCEMIDGKTKFSKPTFIFKHSLSLNKTKLHYEGMEPLQFLLTTRDEINEGESFVLQAPSEKDRREWIESIERVLGSLLDFRRALESPIAYHKGLGEDTPSPTILESPLPPHMMLRVSSVKKGWRKKPSSAAAGGRDDPSSCAEEVDSGGGSALHTSSTERKTFLRDFCNIFRPLKRLLKDKNHTHI</sequence>
<organism evidence="5 6">
    <name type="scientific">Galendromus occidentalis</name>
    <name type="common">western predatory mite</name>
    <dbReference type="NCBI Taxonomy" id="34638"/>
    <lineage>
        <taxon>Eukaryota</taxon>
        <taxon>Metazoa</taxon>
        <taxon>Ecdysozoa</taxon>
        <taxon>Arthropoda</taxon>
        <taxon>Chelicerata</taxon>
        <taxon>Arachnida</taxon>
        <taxon>Acari</taxon>
        <taxon>Parasitiformes</taxon>
        <taxon>Mesostigmata</taxon>
        <taxon>Gamasina</taxon>
        <taxon>Phytoseioidea</taxon>
        <taxon>Phytoseiidae</taxon>
        <taxon>Typhlodrominae</taxon>
        <taxon>Galendromus</taxon>
    </lineage>
</organism>
<accession>A0AAJ7L6Q1</accession>
<dbReference type="GO" id="GO:0019898">
    <property type="term" value="C:extrinsic component of membrane"/>
    <property type="evidence" value="ECO:0007669"/>
    <property type="project" value="TreeGrafter"/>
</dbReference>
<dbReference type="InterPro" id="IPR000219">
    <property type="entry name" value="DH_dom"/>
</dbReference>
<dbReference type="Pfam" id="PF22697">
    <property type="entry name" value="SOS1_NGEF_PH"/>
    <property type="match status" value="1"/>
</dbReference>
<evidence type="ECO:0000313" key="6">
    <source>
        <dbReference type="RefSeq" id="XP_018496594.2"/>
    </source>
</evidence>
<feature type="domain" description="DH" evidence="4">
    <location>
        <begin position="89"/>
        <end position="275"/>
    </location>
</feature>
<keyword evidence="1" id="KW-0344">Guanine-nucleotide releasing factor</keyword>
<evidence type="ECO:0000259" key="3">
    <source>
        <dbReference type="PROSITE" id="PS50003"/>
    </source>
</evidence>
<feature type="region of interest" description="Disordered" evidence="2">
    <location>
        <begin position="457"/>
        <end position="488"/>
    </location>
</feature>
<dbReference type="SMART" id="SM00233">
    <property type="entry name" value="PH"/>
    <property type="match status" value="1"/>
</dbReference>
<name>A0AAJ7L6Q1_9ACAR</name>
<dbReference type="Gene3D" id="2.30.29.30">
    <property type="entry name" value="Pleckstrin-homology domain (PH domain)/Phosphotyrosine-binding domain (PTB)"/>
    <property type="match status" value="1"/>
</dbReference>
<feature type="region of interest" description="Disordered" evidence="2">
    <location>
        <begin position="52"/>
        <end position="73"/>
    </location>
</feature>
<dbReference type="RefSeq" id="XP_018496594.2">
    <property type="nucleotide sequence ID" value="XM_018641078.2"/>
</dbReference>
<dbReference type="SMART" id="SM00325">
    <property type="entry name" value="RhoGEF"/>
    <property type="match status" value="1"/>
</dbReference>
<dbReference type="GeneID" id="100902657"/>
<dbReference type="InterPro" id="IPR055251">
    <property type="entry name" value="SOS1_NGEF_PH"/>
</dbReference>
<proteinExistence type="predicted"/>
<gene>
    <name evidence="6" type="primary">LOC100902657</name>
</gene>
<dbReference type="AlphaFoldDB" id="A0AAJ7L6Q1"/>
<evidence type="ECO:0000256" key="2">
    <source>
        <dbReference type="SAM" id="MobiDB-lite"/>
    </source>
</evidence>
<dbReference type="GO" id="GO:0005737">
    <property type="term" value="C:cytoplasm"/>
    <property type="evidence" value="ECO:0007669"/>
    <property type="project" value="TreeGrafter"/>
</dbReference>
<protein>
    <submittedName>
        <fullName evidence="6">Rho guanine nucleotide exchange factor 25</fullName>
    </submittedName>
</protein>
<keyword evidence="5" id="KW-1185">Reference proteome</keyword>
<dbReference type="KEGG" id="goe:100902657"/>
<evidence type="ECO:0000313" key="5">
    <source>
        <dbReference type="Proteomes" id="UP000694867"/>
    </source>
</evidence>
<dbReference type="CDD" id="cd13241">
    <property type="entry name" value="PH2_Kalirin_Trio_p63RhoGEF"/>
    <property type="match status" value="1"/>
</dbReference>
<dbReference type="InterPro" id="IPR001849">
    <property type="entry name" value="PH_domain"/>
</dbReference>
<dbReference type="GO" id="GO:0005085">
    <property type="term" value="F:guanyl-nucleotide exchange factor activity"/>
    <property type="evidence" value="ECO:0007669"/>
    <property type="project" value="UniProtKB-KW"/>
</dbReference>
<dbReference type="InterPro" id="IPR051336">
    <property type="entry name" value="RhoGEF_Guanine_NuclExch_SF"/>
</dbReference>
<dbReference type="Gene3D" id="1.20.900.10">
    <property type="entry name" value="Dbl homology (DH) domain"/>
    <property type="match status" value="1"/>
</dbReference>
<dbReference type="SUPFAM" id="SSF50729">
    <property type="entry name" value="PH domain-like"/>
    <property type="match status" value="1"/>
</dbReference>
<dbReference type="Proteomes" id="UP000694867">
    <property type="component" value="Unplaced"/>
</dbReference>